<feature type="domain" description="Methyltransferase type 11" evidence="1">
    <location>
        <begin position="45"/>
        <end position="135"/>
    </location>
</feature>
<dbReference type="InterPro" id="IPR029063">
    <property type="entry name" value="SAM-dependent_MTases_sf"/>
</dbReference>
<organism evidence="2 3">
    <name type="scientific">Kibdelosporangium banguiense</name>
    <dbReference type="NCBI Taxonomy" id="1365924"/>
    <lineage>
        <taxon>Bacteria</taxon>
        <taxon>Bacillati</taxon>
        <taxon>Actinomycetota</taxon>
        <taxon>Actinomycetes</taxon>
        <taxon>Pseudonocardiales</taxon>
        <taxon>Pseudonocardiaceae</taxon>
        <taxon>Kibdelosporangium</taxon>
    </lineage>
</organism>
<protein>
    <submittedName>
        <fullName evidence="2">Ubiquinone/menaquinone biosynthesis C-methylase UbiE</fullName>
    </submittedName>
</protein>
<accession>A0ABS4T784</accession>
<dbReference type="Gene3D" id="3.40.50.150">
    <property type="entry name" value="Vaccinia Virus protein VP39"/>
    <property type="match status" value="1"/>
</dbReference>
<sequence length="268" mass="28578">MTSTEQGRRKYDELADRYEEIFPYVAEVGKLLVEHASPPSGARLLDVGAGRGAVARAALSLGCTVTAVDASQGMVERLACDFPDIEARQMDAGALAFPDASFDVVAAGFVIQVLPDPDVALAEAHRVLVPGGTIALSLEKQSVGRLRWLYELAAEYFGTPVPSDNDEDNGAVSSAQLDALLQAADFTNLATIPVEMPVSLANPPALWDWLTPRGLAEAVNALPAEQAESFRNRFLTQAETMQSNDGIALDFRATLHKAQKPCGQPASI</sequence>
<evidence type="ECO:0000259" key="1">
    <source>
        <dbReference type="Pfam" id="PF08241"/>
    </source>
</evidence>
<keyword evidence="2" id="KW-0830">Ubiquinone</keyword>
<comment type="caution">
    <text evidence="2">The sequence shown here is derived from an EMBL/GenBank/DDBJ whole genome shotgun (WGS) entry which is preliminary data.</text>
</comment>
<dbReference type="InterPro" id="IPR050508">
    <property type="entry name" value="Methyltransf_Superfamily"/>
</dbReference>
<dbReference type="CDD" id="cd02440">
    <property type="entry name" value="AdoMet_MTases"/>
    <property type="match status" value="1"/>
</dbReference>
<dbReference type="Pfam" id="PF08241">
    <property type="entry name" value="Methyltransf_11"/>
    <property type="match status" value="1"/>
</dbReference>
<dbReference type="PANTHER" id="PTHR42912:SF80">
    <property type="entry name" value="METHYLTRANSFERASE DOMAIN-CONTAINING PROTEIN"/>
    <property type="match status" value="1"/>
</dbReference>
<reference evidence="2 3" key="1">
    <citation type="submission" date="2021-03" db="EMBL/GenBank/DDBJ databases">
        <title>Sequencing the genomes of 1000 actinobacteria strains.</title>
        <authorList>
            <person name="Klenk H.-P."/>
        </authorList>
    </citation>
    <scope>NUCLEOTIDE SEQUENCE [LARGE SCALE GENOMIC DNA]</scope>
    <source>
        <strain evidence="2 3">DSM 46670</strain>
    </source>
</reference>
<evidence type="ECO:0000313" key="2">
    <source>
        <dbReference type="EMBL" id="MBP2320280.1"/>
    </source>
</evidence>
<gene>
    <name evidence="2" type="ORF">JOF56_000665</name>
</gene>
<proteinExistence type="predicted"/>
<dbReference type="RefSeq" id="WP_209634237.1">
    <property type="nucleotide sequence ID" value="NZ_JAGINW010000001.1"/>
</dbReference>
<evidence type="ECO:0000313" key="3">
    <source>
        <dbReference type="Proteomes" id="UP001519332"/>
    </source>
</evidence>
<dbReference type="Proteomes" id="UP001519332">
    <property type="component" value="Unassembled WGS sequence"/>
</dbReference>
<dbReference type="PANTHER" id="PTHR42912">
    <property type="entry name" value="METHYLTRANSFERASE"/>
    <property type="match status" value="1"/>
</dbReference>
<dbReference type="EMBL" id="JAGINW010000001">
    <property type="protein sequence ID" value="MBP2320280.1"/>
    <property type="molecule type" value="Genomic_DNA"/>
</dbReference>
<name>A0ABS4T784_9PSEU</name>
<keyword evidence="3" id="KW-1185">Reference proteome</keyword>
<dbReference type="InterPro" id="IPR013216">
    <property type="entry name" value="Methyltransf_11"/>
</dbReference>
<dbReference type="SUPFAM" id="SSF53335">
    <property type="entry name" value="S-adenosyl-L-methionine-dependent methyltransferases"/>
    <property type="match status" value="1"/>
</dbReference>